<proteinExistence type="predicted"/>
<feature type="compositionally biased region" description="Basic and acidic residues" evidence="1">
    <location>
        <begin position="331"/>
        <end position="341"/>
    </location>
</feature>
<feature type="compositionally biased region" description="Polar residues" evidence="1">
    <location>
        <begin position="502"/>
        <end position="518"/>
    </location>
</feature>
<evidence type="ECO:0000256" key="1">
    <source>
        <dbReference type="SAM" id="MobiDB-lite"/>
    </source>
</evidence>
<dbReference type="Proteomes" id="UP001176961">
    <property type="component" value="Unassembled WGS sequence"/>
</dbReference>
<feature type="region of interest" description="Disordered" evidence="1">
    <location>
        <begin position="380"/>
        <end position="464"/>
    </location>
</feature>
<dbReference type="Pfam" id="PF09808">
    <property type="entry name" value="SNAPC1"/>
    <property type="match status" value="1"/>
</dbReference>
<feature type="region of interest" description="Disordered" evidence="1">
    <location>
        <begin position="309"/>
        <end position="341"/>
    </location>
</feature>
<dbReference type="GO" id="GO:0042795">
    <property type="term" value="P:snRNA transcription by RNA polymerase II"/>
    <property type="evidence" value="ECO:0007669"/>
    <property type="project" value="TreeGrafter"/>
</dbReference>
<accession>A0AA36H672</accession>
<dbReference type="GO" id="GO:0042796">
    <property type="term" value="P:snRNA transcription by RNA polymerase III"/>
    <property type="evidence" value="ECO:0007669"/>
    <property type="project" value="TreeGrafter"/>
</dbReference>
<protein>
    <submittedName>
        <fullName evidence="2">Uncharacterized protein</fullName>
    </submittedName>
</protein>
<feature type="region of interest" description="Disordered" evidence="1">
    <location>
        <begin position="476"/>
        <end position="527"/>
    </location>
</feature>
<dbReference type="EMBL" id="CATQJL010000316">
    <property type="protein sequence ID" value="CAJ0604753.1"/>
    <property type="molecule type" value="Genomic_DNA"/>
</dbReference>
<organism evidence="2 3">
    <name type="scientific">Cylicocyclus nassatus</name>
    <name type="common">Nematode worm</name>
    <dbReference type="NCBI Taxonomy" id="53992"/>
    <lineage>
        <taxon>Eukaryota</taxon>
        <taxon>Metazoa</taxon>
        <taxon>Ecdysozoa</taxon>
        <taxon>Nematoda</taxon>
        <taxon>Chromadorea</taxon>
        <taxon>Rhabditida</taxon>
        <taxon>Rhabditina</taxon>
        <taxon>Rhabditomorpha</taxon>
        <taxon>Strongyloidea</taxon>
        <taxon>Strongylidae</taxon>
        <taxon>Cylicocyclus</taxon>
    </lineage>
</organism>
<dbReference type="GO" id="GO:0043565">
    <property type="term" value="F:sequence-specific DNA binding"/>
    <property type="evidence" value="ECO:0007669"/>
    <property type="project" value="TreeGrafter"/>
</dbReference>
<evidence type="ECO:0000313" key="2">
    <source>
        <dbReference type="EMBL" id="CAJ0604753.1"/>
    </source>
</evidence>
<reference evidence="2" key="1">
    <citation type="submission" date="2023-07" db="EMBL/GenBank/DDBJ databases">
        <authorList>
            <consortium name="CYATHOMIX"/>
        </authorList>
    </citation>
    <scope>NUCLEOTIDE SEQUENCE</scope>
    <source>
        <strain evidence="2">N/A</strain>
    </source>
</reference>
<name>A0AA36H672_CYLNA</name>
<dbReference type="PANTHER" id="PTHR15131:SF3">
    <property type="entry name" value="SNRNA-ACTIVATING PROTEIN COMPLEX SUBUNIT 1"/>
    <property type="match status" value="1"/>
</dbReference>
<sequence length="555" mass="61752">MDEIDNVAVEDVARVAERMFTSRPSLVGFGDLKELNSYEALLDAVTHRNNHYHTPPIEKMKGYGISMPPVNAGIATDLETLLEAFKAKQSVRLIKFHEVAIDYELPNVYAGRLSLAELIEFEECFLKSAFAYTRPTKGSRASSETTRTLTERVFGVYAAYVLYYAQPVDYVSKILVTQSDLEEIVRFCKEILLPGRHLDTVGCLYKLYIDDAFSLVGFDSSYDPICHRRYDLPNPDDDVIEEDEKHNPLVETATLMEDPVLKTMARVQQKMEDKQDMIEGCPKVAETNNNFLERIDRIFASLKNEIAKVDTGEVEEPENQPSTSTANEPNRTAEESTNRLSIKDKAYASKIVYARNRRYADPNMHENFPEVAPELVLVDPDTSGEKPLASEVPKSPAKKRRKKPNDVANDSGVIAAQGTSVEEATNDKPQTSSQGMAKPKAPRKSRAKKDKDKDAEPVYPDIEALRTVARENEVLGATTANVTKEKKPRAKKAKKGDAAEAVTSSSLLDSLEGTSRRSGQPAPPAIDAEFEEKLKILAASLATSEDEKRVKELLG</sequence>
<comment type="caution">
    <text evidence="2">The sequence shown here is derived from an EMBL/GenBank/DDBJ whole genome shotgun (WGS) entry which is preliminary data.</text>
</comment>
<evidence type="ECO:0000313" key="3">
    <source>
        <dbReference type="Proteomes" id="UP001176961"/>
    </source>
</evidence>
<dbReference type="Gene3D" id="3.30.830.10">
    <property type="entry name" value="Metalloenzyme, LuxS/M16 peptidase-like"/>
    <property type="match status" value="1"/>
</dbReference>
<dbReference type="PANTHER" id="PTHR15131">
    <property type="entry name" value="SMALL NUCLEAR RNA ACTIVATING COMPLEX, POLYPEPTIDE 1"/>
    <property type="match status" value="1"/>
</dbReference>
<feature type="compositionally biased region" description="Polar residues" evidence="1">
    <location>
        <begin position="417"/>
        <end position="435"/>
    </location>
</feature>
<dbReference type="AlphaFoldDB" id="A0AA36H672"/>
<keyword evidence="3" id="KW-1185">Reference proteome</keyword>
<dbReference type="GO" id="GO:0019185">
    <property type="term" value="C:snRNA-activating protein complex"/>
    <property type="evidence" value="ECO:0007669"/>
    <property type="project" value="TreeGrafter"/>
</dbReference>
<feature type="compositionally biased region" description="Polar residues" evidence="1">
    <location>
        <begin position="319"/>
        <end position="330"/>
    </location>
</feature>
<dbReference type="InterPro" id="IPR019188">
    <property type="entry name" value="SNAPC1"/>
</dbReference>
<gene>
    <name evidence="2" type="ORF">CYNAS_LOCUS16736</name>
</gene>